<reference evidence="1" key="1">
    <citation type="submission" date="2021-02" db="EMBL/GenBank/DDBJ databases">
        <authorList>
            <consortium name="DOE Joint Genome Institute"/>
            <person name="Ahrendt S."/>
            <person name="Looney B.P."/>
            <person name="Miyauchi S."/>
            <person name="Morin E."/>
            <person name="Drula E."/>
            <person name="Courty P.E."/>
            <person name="Chicoki N."/>
            <person name="Fauchery L."/>
            <person name="Kohler A."/>
            <person name="Kuo A."/>
            <person name="Labutti K."/>
            <person name="Pangilinan J."/>
            <person name="Lipzen A."/>
            <person name="Riley R."/>
            <person name="Andreopoulos W."/>
            <person name="He G."/>
            <person name="Johnson J."/>
            <person name="Barry K.W."/>
            <person name="Grigoriev I.V."/>
            <person name="Nagy L."/>
            <person name="Hibbett D."/>
            <person name="Henrissat B."/>
            <person name="Matheny P.B."/>
            <person name="Labbe J."/>
            <person name="Martin F."/>
        </authorList>
    </citation>
    <scope>NUCLEOTIDE SEQUENCE</scope>
    <source>
        <strain evidence="1">EC-137</strain>
    </source>
</reference>
<evidence type="ECO:0000313" key="2">
    <source>
        <dbReference type="Proteomes" id="UP000814128"/>
    </source>
</evidence>
<protein>
    <submittedName>
        <fullName evidence="1">Uncharacterized protein</fullName>
    </submittedName>
</protein>
<accession>A0ACB8Q3R1</accession>
<dbReference type="EMBL" id="MU274872">
    <property type="protein sequence ID" value="KAI0026302.1"/>
    <property type="molecule type" value="Genomic_DNA"/>
</dbReference>
<gene>
    <name evidence="1" type="ORF">K488DRAFT_92898</name>
</gene>
<organism evidence="1 2">
    <name type="scientific">Vararia minispora EC-137</name>
    <dbReference type="NCBI Taxonomy" id="1314806"/>
    <lineage>
        <taxon>Eukaryota</taxon>
        <taxon>Fungi</taxon>
        <taxon>Dikarya</taxon>
        <taxon>Basidiomycota</taxon>
        <taxon>Agaricomycotina</taxon>
        <taxon>Agaricomycetes</taxon>
        <taxon>Russulales</taxon>
        <taxon>Lachnocladiaceae</taxon>
        <taxon>Vararia</taxon>
    </lineage>
</organism>
<reference evidence="1" key="2">
    <citation type="journal article" date="2022" name="New Phytol.">
        <title>Evolutionary transition to the ectomycorrhizal habit in the genomes of a hyperdiverse lineage of mushroom-forming fungi.</title>
        <authorList>
            <person name="Looney B."/>
            <person name="Miyauchi S."/>
            <person name="Morin E."/>
            <person name="Drula E."/>
            <person name="Courty P.E."/>
            <person name="Kohler A."/>
            <person name="Kuo A."/>
            <person name="LaButti K."/>
            <person name="Pangilinan J."/>
            <person name="Lipzen A."/>
            <person name="Riley R."/>
            <person name="Andreopoulos W."/>
            <person name="He G."/>
            <person name="Johnson J."/>
            <person name="Nolan M."/>
            <person name="Tritt A."/>
            <person name="Barry K.W."/>
            <person name="Grigoriev I.V."/>
            <person name="Nagy L.G."/>
            <person name="Hibbett D."/>
            <person name="Henrissat B."/>
            <person name="Matheny P.B."/>
            <person name="Labbe J."/>
            <person name="Martin F.M."/>
        </authorList>
    </citation>
    <scope>NUCLEOTIDE SEQUENCE</scope>
    <source>
        <strain evidence="1">EC-137</strain>
    </source>
</reference>
<sequence>MACSVVGLLGPSLKHSLASRSRLGDPLPFANSARRRRASRSIPQDSLVSCSRPGNPPPFVNGARRHRASRSVPQAFPCVLLAPRRPAALRKWRAASPGISVRPSSILWCPAHAPATRRPS</sequence>
<comment type="caution">
    <text evidence="1">The sequence shown here is derived from an EMBL/GenBank/DDBJ whole genome shotgun (WGS) entry which is preliminary data.</text>
</comment>
<proteinExistence type="predicted"/>
<dbReference type="Proteomes" id="UP000814128">
    <property type="component" value="Unassembled WGS sequence"/>
</dbReference>
<keyword evidence="2" id="KW-1185">Reference proteome</keyword>
<evidence type="ECO:0000313" key="1">
    <source>
        <dbReference type="EMBL" id="KAI0026302.1"/>
    </source>
</evidence>
<name>A0ACB8Q3R1_9AGAM</name>